<dbReference type="GO" id="GO:0006629">
    <property type="term" value="P:lipid metabolic process"/>
    <property type="evidence" value="ECO:0007669"/>
    <property type="project" value="InterPro"/>
</dbReference>
<accession>A0AAE0GWH4</accession>
<organism evidence="3 4">
    <name type="scientific">Cymbomonas tetramitiformis</name>
    <dbReference type="NCBI Taxonomy" id="36881"/>
    <lineage>
        <taxon>Eukaryota</taxon>
        <taxon>Viridiplantae</taxon>
        <taxon>Chlorophyta</taxon>
        <taxon>Pyramimonadophyceae</taxon>
        <taxon>Pyramimonadales</taxon>
        <taxon>Pyramimonadaceae</taxon>
        <taxon>Cymbomonas</taxon>
    </lineage>
</organism>
<evidence type="ECO:0000313" key="3">
    <source>
        <dbReference type="EMBL" id="KAK3285669.1"/>
    </source>
</evidence>
<comment type="caution">
    <text evidence="3">The sequence shown here is derived from an EMBL/GenBank/DDBJ whole genome shotgun (WGS) entry which is preliminary data.</text>
</comment>
<dbReference type="PANTHER" id="PTHR45856:SF25">
    <property type="entry name" value="FUNGAL LIPASE-LIKE DOMAIN-CONTAINING PROTEIN"/>
    <property type="match status" value="1"/>
</dbReference>
<dbReference type="InterPro" id="IPR051218">
    <property type="entry name" value="Sec_MonoDiacylglyc_Lipase"/>
</dbReference>
<dbReference type="InterPro" id="IPR029058">
    <property type="entry name" value="AB_hydrolase_fold"/>
</dbReference>
<feature type="domain" description="Fungal lipase-type" evidence="2">
    <location>
        <begin position="95"/>
        <end position="229"/>
    </location>
</feature>
<name>A0AAE0GWH4_9CHLO</name>
<dbReference type="Pfam" id="PF01764">
    <property type="entry name" value="Lipase_3"/>
    <property type="match status" value="1"/>
</dbReference>
<dbReference type="PANTHER" id="PTHR45856">
    <property type="entry name" value="ALPHA/BETA-HYDROLASES SUPERFAMILY PROTEIN"/>
    <property type="match status" value="1"/>
</dbReference>
<gene>
    <name evidence="3" type="ORF">CYMTET_6735</name>
</gene>
<dbReference type="CDD" id="cd00519">
    <property type="entry name" value="Lipase_3"/>
    <property type="match status" value="1"/>
</dbReference>
<reference evidence="3 4" key="1">
    <citation type="journal article" date="2015" name="Genome Biol. Evol.">
        <title>Comparative Genomics of a Bacterivorous Green Alga Reveals Evolutionary Causalities and Consequences of Phago-Mixotrophic Mode of Nutrition.</title>
        <authorList>
            <person name="Burns J.A."/>
            <person name="Paasch A."/>
            <person name="Narechania A."/>
            <person name="Kim E."/>
        </authorList>
    </citation>
    <scope>NUCLEOTIDE SEQUENCE [LARGE SCALE GENOMIC DNA]</scope>
    <source>
        <strain evidence="3 4">PLY_AMNH</strain>
    </source>
</reference>
<dbReference type="AlphaFoldDB" id="A0AAE0GWH4"/>
<dbReference type="Gene3D" id="3.40.50.1820">
    <property type="entry name" value="alpha/beta hydrolase"/>
    <property type="match status" value="1"/>
</dbReference>
<evidence type="ECO:0000256" key="1">
    <source>
        <dbReference type="SAM" id="SignalP"/>
    </source>
</evidence>
<dbReference type="InterPro" id="IPR002921">
    <property type="entry name" value="Fungal_lipase-type"/>
</dbReference>
<dbReference type="EMBL" id="LGRX02001709">
    <property type="protein sequence ID" value="KAK3285669.1"/>
    <property type="molecule type" value="Genomic_DNA"/>
</dbReference>
<sequence>MFQILFLYVITACIMRAVLASAVTYSTEPFNETLAAEDIWLNQVSACTSADPSSVLKWNCGLPCQKTQVSNTSIAENQSLKILAFTGLTAHGCLIVFRGSANVLNYLEDFDFFMTNPYGEACPECKVHSGFLRNWQSLEPKIRAQISALNCQEKALSIVGHSLGAAMATLAAFELAAEYNVRRVYTYGQPRLGNGEWVSAFSSRMSQKNASYFRVVDYRDAVPHLPPDNFFSEGWEHPGPEVYYNATAVGDYRICRKPRDKLCSYQWNLLDTLAHTCDHCSYLGLNPCTCGASKPQCIEGLLREVQHPQVL</sequence>
<proteinExistence type="predicted"/>
<dbReference type="Proteomes" id="UP001190700">
    <property type="component" value="Unassembled WGS sequence"/>
</dbReference>
<evidence type="ECO:0000259" key="2">
    <source>
        <dbReference type="Pfam" id="PF01764"/>
    </source>
</evidence>
<keyword evidence="1" id="KW-0732">Signal</keyword>
<protein>
    <recommendedName>
        <fullName evidence="2">Fungal lipase-type domain-containing protein</fullName>
    </recommendedName>
</protein>
<dbReference type="SUPFAM" id="SSF53474">
    <property type="entry name" value="alpha/beta-Hydrolases"/>
    <property type="match status" value="1"/>
</dbReference>
<feature type="chain" id="PRO_5041929949" description="Fungal lipase-type domain-containing protein" evidence="1">
    <location>
        <begin position="21"/>
        <end position="311"/>
    </location>
</feature>
<feature type="signal peptide" evidence="1">
    <location>
        <begin position="1"/>
        <end position="20"/>
    </location>
</feature>
<evidence type="ECO:0000313" key="4">
    <source>
        <dbReference type="Proteomes" id="UP001190700"/>
    </source>
</evidence>
<keyword evidence="4" id="KW-1185">Reference proteome</keyword>